<keyword evidence="6" id="KW-0472">Membrane</keyword>
<keyword evidence="6" id="KW-1133">Transmembrane helix</keyword>
<dbReference type="SUPFAM" id="SSF51971">
    <property type="entry name" value="Nucleotide-binding domain"/>
    <property type="match status" value="1"/>
</dbReference>
<comment type="similarity">
    <text evidence="2">Belongs to the DAMOX/DASOX family.</text>
</comment>
<dbReference type="PANTHER" id="PTHR11530">
    <property type="entry name" value="D-AMINO ACID OXIDASE"/>
    <property type="match status" value="1"/>
</dbReference>
<dbReference type="SUPFAM" id="SSF54373">
    <property type="entry name" value="FAD-linked reductases, C-terminal domain"/>
    <property type="match status" value="1"/>
</dbReference>
<keyword evidence="6" id="KW-0812">Transmembrane</keyword>
<name>A0A8H6QAC0_9EURO</name>
<evidence type="ECO:0000256" key="5">
    <source>
        <dbReference type="ARBA" id="ARBA00023002"/>
    </source>
</evidence>
<sequence>MAVNGLVTLRASRQTITRDGRAIDFEYPRIQLSTNDEPKEKPNKDSKHILILGGGVSALTVAWILLDSGYRVTLVAEQWAWTKDFGKSRITSQIAGALWEYPPGGCGLSEIVSAGKGWSTLEHYQEWALQSYEFYRNYAEIQNSHERRGRSFGLNITQLHQFFFEPIELKRDTGRDPNANDSHAIKLQGIEEAVDDQRMHGYKRYRTKEDLEREFKDFSFSRDYRGGFKCGYTHDAPIINTDKAMAYLMALVKCKGANFETREIKGNLRDQGKGLLEIFDAHAVVNATGLGAKHLLGDEDVYPVRGAILRVDNTRNGQFNHLNDAYLVPAQKDNNGAPTGVVFIVPRNDDILYVGSIIQPHNDQANLEPGSPEVRVMWDRAGEFMPSLRHAEFVHHYPFAQGLRPFTKKNVKVRADTRAGFPLVHNYGHGGSGWTLGFGTARCAVYILNALLEEDYGEADEKWNQKAEKINEKIYGKED</sequence>
<dbReference type="EMBL" id="JACBAE010001258">
    <property type="protein sequence ID" value="KAF7168739.1"/>
    <property type="molecule type" value="Genomic_DNA"/>
</dbReference>
<dbReference type="InterPro" id="IPR006076">
    <property type="entry name" value="FAD-dep_OxRdtase"/>
</dbReference>
<dbReference type="Pfam" id="PF01266">
    <property type="entry name" value="DAO"/>
    <property type="match status" value="1"/>
</dbReference>
<evidence type="ECO:0000313" key="9">
    <source>
        <dbReference type="Proteomes" id="UP000654922"/>
    </source>
</evidence>
<organism evidence="8 9">
    <name type="scientific">Aspergillus felis</name>
    <dbReference type="NCBI Taxonomy" id="1287682"/>
    <lineage>
        <taxon>Eukaryota</taxon>
        <taxon>Fungi</taxon>
        <taxon>Dikarya</taxon>
        <taxon>Ascomycota</taxon>
        <taxon>Pezizomycotina</taxon>
        <taxon>Eurotiomycetes</taxon>
        <taxon>Eurotiomycetidae</taxon>
        <taxon>Eurotiales</taxon>
        <taxon>Aspergillaceae</taxon>
        <taxon>Aspergillus</taxon>
        <taxon>Aspergillus subgen. Fumigati</taxon>
    </lineage>
</organism>
<evidence type="ECO:0000256" key="3">
    <source>
        <dbReference type="ARBA" id="ARBA00022630"/>
    </source>
</evidence>
<dbReference type="AlphaFoldDB" id="A0A8H6QAC0"/>
<protein>
    <recommendedName>
        <fullName evidence="7">FAD dependent oxidoreductase domain-containing protein</fullName>
    </recommendedName>
</protein>
<dbReference type="GO" id="GO:0071949">
    <property type="term" value="F:FAD binding"/>
    <property type="evidence" value="ECO:0007669"/>
    <property type="project" value="InterPro"/>
</dbReference>
<reference evidence="8" key="1">
    <citation type="submission" date="2020-06" db="EMBL/GenBank/DDBJ databases">
        <title>Draft genome sequences of strains closely related to Aspergillus parafelis and Aspergillus hiratsukae.</title>
        <authorList>
            <person name="Dos Santos R.A.C."/>
            <person name="Rivero-Menendez O."/>
            <person name="Steenwyk J.L."/>
            <person name="Mead M.E."/>
            <person name="Goldman G.H."/>
            <person name="Alastruey-Izquierdo A."/>
            <person name="Rokas A."/>
        </authorList>
    </citation>
    <scope>NUCLEOTIDE SEQUENCE</scope>
    <source>
        <strain evidence="8">CNM-CM5623</strain>
    </source>
</reference>
<dbReference type="Gene3D" id="3.30.9.10">
    <property type="entry name" value="D-Amino Acid Oxidase, subunit A, domain 2"/>
    <property type="match status" value="1"/>
</dbReference>
<dbReference type="GO" id="GO:0019478">
    <property type="term" value="P:D-amino acid catabolic process"/>
    <property type="evidence" value="ECO:0007669"/>
    <property type="project" value="TreeGrafter"/>
</dbReference>
<keyword evidence="3" id="KW-0285">Flavoprotein</keyword>
<dbReference type="InterPro" id="IPR006181">
    <property type="entry name" value="D-amino_acid_oxidase_CS"/>
</dbReference>
<comment type="caution">
    <text evidence="8">The sequence shown here is derived from an EMBL/GenBank/DDBJ whole genome shotgun (WGS) entry which is preliminary data.</text>
</comment>
<dbReference type="GO" id="GO:0005737">
    <property type="term" value="C:cytoplasm"/>
    <property type="evidence" value="ECO:0007669"/>
    <property type="project" value="TreeGrafter"/>
</dbReference>
<comment type="cofactor">
    <cofactor evidence="1">
        <name>FAD</name>
        <dbReference type="ChEBI" id="CHEBI:57692"/>
    </cofactor>
</comment>
<dbReference type="Gene3D" id="3.40.50.720">
    <property type="entry name" value="NAD(P)-binding Rossmann-like Domain"/>
    <property type="match status" value="1"/>
</dbReference>
<evidence type="ECO:0000256" key="4">
    <source>
        <dbReference type="ARBA" id="ARBA00022827"/>
    </source>
</evidence>
<feature type="transmembrane region" description="Helical" evidence="6">
    <location>
        <begin position="49"/>
        <end position="66"/>
    </location>
</feature>
<evidence type="ECO:0000259" key="7">
    <source>
        <dbReference type="Pfam" id="PF01266"/>
    </source>
</evidence>
<evidence type="ECO:0000256" key="1">
    <source>
        <dbReference type="ARBA" id="ARBA00001974"/>
    </source>
</evidence>
<keyword evidence="5" id="KW-0560">Oxidoreductase</keyword>
<accession>A0A8H6QAC0</accession>
<proteinExistence type="inferred from homology"/>
<dbReference type="Proteomes" id="UP000654922">
    <property type="component" value="Unassembled WGS sequence"/>
</dbReference>
<dbReference type="PROSITE" id="PS00677">
    <property type="entry name" value="DAO"/>
    <property type="match status" value="1"/>
</dbReference>
<dbReference type="PANTHER" id="PTHR11530:SF25">
    <property type="entry name" value="FAD DEPENDENT OXIDOREDUCTASE DOMAIN-CONTAINING PROTEIN"/>
    <property type="match status" value="1"/>
</dbReference>
<feature type="domain" description="FAD dependent oxidoreductase" evidence="7">
    <location>
        <begin position="49"/>
        <end position="446"/>
    </location>
</feature>
<keyword evidence="4" id="KW-0274">FAD</keyword>
<evidence type="ECO:0000313" key="8">
    <source>
        <dbReference type="EMBL" id="KAF7168739.1"/>
    </source>
</evidence>
<evidence type="ECO:0000256" key="2">
    <source>
        <dbReference type="ARBA" id="ARBA00006730"/>
    </source>
</evidence>
<evidence type="ECO:0000256" key="6">
    <source>
        <dbReference type="SAM" id="Phobius"/>
    </source>
</evidence>
<gene>
    <name evidence="8" type="ORF">CNMCM5623_001645</name>
</gene>
<dbReference type="OrthoDB" id="2015447at2759"/>
<dbReference type="GO" id="GO:0003884">
    <property type="term" value="F:D-amino-acid oxidase activity"/>
    <property type="evidence" value="ECO:0007669"/>
    <property type="project" value="InterPro"/>
</dbReference>
<dbReference type="InterPro" id="IPR023209">
    <property type="entry name" value="DAO"/>
</dbReference>